<dbReference type="STRING" id="479432.Sros_0570"/>
<dbReference type="PANTHER" id="PTHR46825:SF7">
    <property type="entry name" value="D-ALANYL-D-ALANINE CARBOXYPEPTIDASE"/>
    <property type="match status" value="1"/>
</dbReference>
<dbReference type="InterPro" id="IPR012338">
    <property type="entry name" value="Beta-lactam/transpept-like"/>
</dbReference>
<dbReference type="InterPro" id="IPR050491">
    <property type="entry name" value="AmpC-like"/>
</dbReference>
<sequence>MMILRKAAWNKLAWTTALVTTVLSAGPAMADSGDTLRRMVADKAATAALLQADEGGRAKASVAGVRDLRTGRPAVADGYFRIGSVTKTFVATVVLQLADEGRLKLDDPIQRHLPGLVPNGAAITVRHLLNHTSGLHDYMSEEGYSTNRWRGEDRFRSYTPQQLLKVAFAKPPYFKDPGSSWRYSNTNYIVAGMLIEKLTGRPYGKEVERRILRPLKLIRTSVPGNAYGLREPHAHGYEALPTGRIVDATRMNPSLDWAAGEMISTTGDLNAFFDGLLGGKLTSKAALREMRTTVDTGAGFAYGLGLQKYAVPCGETVWGHSGELIGYMTFAFRADDGRSMTLSINPHTRQPSTAEIFAIASDVYCTGKKG</sequence>
<evidence type="ECO:0000256" key="1">
    <source>
        <dbReference type="SAM" id="SignalP"/>
    </source>
</evidence>
<dbReference type="KEGG" id="sro:Sros_0570"/>
<dbReference type="RefSeq" id="WP_012887340.1">
    <property type="nucleotide sequence ID" value="NC_013595.1"/>
</dbReference>
<gene>
    <name evidence="3" type="ordered locus">Sros_0570</name>
</gene>
<dbReference type="Pfam" id="PF00144">
    <property type="entry name" value="Beta-lactamase"/>
    <property type="match status" value="1"/>
</dbReference>
<name>D2B2W7_STRRD</name>
<feature type="domain" description="Beta-lactamase-related" evidence="2">
    <location>
        <begin position="42"/>
        <end position="345"/>
    </location>
</feature>
<dbReference type="Gene3D" id="3.40.710.10">
    <property type="entry name" value="DD-peptidase/beta-lactamase superfamily"/>
    <property type="match status" value="1"/>
</dbReference>
<dbReference type="HOGENOM" id="CLU_020027_2_3_11"/>
<dbReference type="SUPFAM" id="SSF56601">
    <property type="entry name" value="beta-lactamase/transpeptidase-like"/>
    <property type="match status" value="1"/>
</dbReference>
<keyword evidence="1" id="KW-0732">Signal</keyword>
<organism evidence="3 4">
    <name type="scientific">Streptosporangium roseum (strain ATCC 12428 / DSM 43021 / JCM 3005 / KCTC 9067 / NCIMB 10171 / NRRL 2505 / NI 9100)</name>
    <dbReference type="NCBI Taxonomy" id="479432"/>
    <lineage>
        <taxon>Bacteria</taxon>
        <taxon>Bacillati</taxon>
        <taxon>Actinomycetota</taxon>
        <taxon>Actinomycetes</taxon>
        <taxon>Streptosporangiales</taxon>
        <taxon>Streptosporangiaceae</taxon>
        <taxon>Streptosporangium</taxon>
    </lineage>
</organism>
<feature type="chain" id="PRO_5003028129" evidence="1">
    <location>
        <begin position="31"/>
        <end position="370"/>
    </location>
</feature>
<dbReference type="PANTHER" id="PTHR46825">
    <property type="entry name" value="D-ALANYL-D-ALANINE-CARBOXYPEPTIDASE/ENDOPEPTIDASE AMPH"/>
    <property type="match status" value="1"/>
</dbReference>
<evidence type="ECO:0000313" key="3">
    <source>
        <dbReference type="EMBL" id="ACZ83594.1"/>
    </source>
</evidence>
<dbReference type="MEROPS" id="S12.003"/>
<evidence type="ECO:0000259" key="2">
    <source>
        <dbReference type="Pfam" id="PF00144"/>
    </source>
</evidence>
<accession>D2B2W7</accession>
<dbReference type="AlphaFoldDB" id="D2B2W7"/>
<dbReference type="Proteomes" id="UP000002029">
    <property type="component" value="Chromosome"/>
</dbReference>
<feature type="signal peptide" evidence="1">
    <location>
        <begin position="1"/>
        <end position="30"/>
    </location>
</feature>
<dbReference type="EMBL" id="CP001814">
    <property type="protein sequence ID" value="ACZ83594.1"/>
    <property type="molecule type" value="Genomic_DNA"/>
</dbReference>
<dbReference type="eggNOG" id="COG1680">
    <property type="taxonomic scope" value="Bacteria"/>
</dbReference>
<reference evidence="3 4" key="1">
    <citation type="journal article" date="2010" name="Stand. Genomic Sci.">
        <title>Complete genome sequence of Streptosporangium roseum type strain (NI 9100).</title>
        <authorList>
            <person name="Nolan M."/>
            <person name="Sikorski J."/>
            <person name="Jando M."/>
            <person name="Lucas S."/>
            <person name="Lapidus A."/>
            <person name="Glavina Del Rio T."/>
            <person name="Chen F."/>
            <person name="Tice H."/>
            <person name="Pitluck S."/>
            <person name="Cheng J.F."/>
            <person name="Chertkov O."/>
            <person name="Sims D."/>
            <person name="Meincke L."/>
            <person name="Brettin T."/>
            <person name="Han C."/>
            <person name="Detter J.C."/>
            <person name="Bruce D."/>
            <person name="Goodwin L."/>
            <person name="Land M."/>
            <person name="Hauser L."/>
            <person name="Chang Y.J."/>
            <person name="Jeffries C.D."/>
            <person name="Ivanova N."/>
            <person name="Mavromatis K."/>
            <person name="Mikhailova N."/>
            <person name="Chen A."/>
            <person name="Palaniappan K."/>
            <person name="Chain P."/>
            <person name="Rohde M."/>
            <person name="Goker M."/>
            <person name="Bristow J."/>
            <person name="Eisen J.A."/>
            <person name="Markowitz V."/>
            <person name="Hugenholtz P."/>
            <person name="Kyrpides N.C."/>
            <person name="Klenk H.P."/>
        </authorList>
    </citation>
    <scope>NUCLEOTIDE SEQUENCE [LARGE SCALE GENOMIC DNA]</scope>
    <source>
        <strain evidence="4">ATCC 12428 / DSM 43021 / JCM 3005 / NI 9100</strain>
    </source>
</reference>
<protein>
    <submittedName>
        <fullName evidence="3">Alkaline D-peptidase</fullName>
    </submittedName>
</protein>
<dbReference type="InterPro" id="IPR001466">
    <property type="entry name" value="Beta-lactam-related"/>
</dbReference>
<keyword evidence="4" id="KW-1185">Reference proteome</keyword>
<proteinExistence type="predicted"/>
<evidence type="ECO:0000313" key="4">
    <source>
        <dbReference type="Proteomes" id="UP000002029"/>
    </source>
</evidence>